<evidence type="ECO:0000313" key="14">
    <source>
        <dbReference type="Proteomes" id="UP001500121"/>
    </source>
</evidence>
<dbReference type="InterPro" id="IPR006153">
    <property type="entry name" value="Cation/H_exchanger_TM"/>
</dbReference>
<evidence type="ECO:0000256" key="11">
    <source>
        <dbReference type="SAM" id="MobiDB-lite"/>
    </source>
</evidence>
<dbReference type="Gene3D" id="6.10.140.1330">
    <property type="match status" value="1"/>
</dbReference>
<feature type="transmembrane region" description="Helical" evidence="10">
    <location>
        <begin position="194"/>
        <end position="212"/>
    </location>
</feature>
<feature type="transmembrane region" description="Helical" evidence="10">
    <location>
        <begin position="354"/>
        <end position="377"/>
    </location>
</feature>
<dbReference type="Proteomes" id="UP001500121">
    <property type="component" value="Unassembled WGS sequence"/>
</dbReference>
<name>A0ABP8Z0I9_9MICO</name>
<evidence type="ECO:0000256" key="7">
    <source>
        <dbReference type="ARBA" id="ARBA00023065"/>
    </source>
</evidence>
<evidence type="ECO:0000256" key="8">
    <source>
        <dbReference type="ARBA" id="ARBA00023136"/>
    </source>
</evidence>
<feature type="transmembrane region" description="Helical" evidence="10">
    <location>
        <begin position="32"/>
        <end position="50"/>
    </location>
</feature>
<keyword evidence="8 10" id="KW-0472">Membrane</keyword>
<feature type="domain" description="Cation/H+ exchanger transmembrane" evidence="12">
    <location>
        <begin position="21"/>
        <end position="410"/>
    </location>
</feature>
<feature type="transmembrane region" description="Helical" evidence="10">
    <location>
        <begin position="281"/>
        <end position="305"/>
    </location>
</feature>
<evidence type="ECO:0000313" key="13">
    <source>
        <dbReference type="EMBL" id="GAA4742744.1"/>
    </source>
</evidence>
<protein>
    <submittedName>
        <fullName evidence="13">Na+/H+ antiporter</fullName>
    </submittedName>
</protein>
<evidence type="ECO:0000256" key="3">
    <source>
        <dbReference type="ARBA" id="ARBA00022475"/>
    </source>
</evidence>
<keyword evidence="10" id="KW-0050">Antiport</keyword>
<keyword evidence="2 10" id="KW-0813">Transport</keyword>
<keyword evidence="3 10" id="KW-1003">Cell membrane</keyword>
<dbReference type="InterPro" id="IPR018422">
    <property type="entry name" value="Cation/H_exchanger_CPA1"/>
</dbReference>
<feature type="transmembrane region" description="Helical" evidence="10">
    <location>
        <begin position="243"/>
        <end position="260"/>
    </location>
</feature>
<proteinExistence type="inferred from homology"/>
<feature type="transmembrane region" description="Helical" evidence="10">
    <location>
        <begin position="62"/>
        <end position="84"/>
    </location>
</feature>
<keyword evidence="5 10" id="KW-1133">Transmembrane helix</keyword>
<evidence type="ECO:0000256" key="4">
    <source>
        <dbReference type="ARBA" id="ARBA00022692"/>
    </source>
</evidence>
<feature type="region of interest" description="Disordered" evidence="11">
    <location>
        <begin position="530"/>
        <end position="550"/>
    </location>
</feature>
<organism evidence="13 14">
    <name type="scientific">Amnibacterium soli</name>
    <dbReference type="NCBI Taxonomy" id="1282736"/>
    <lineage>
        <taxon>Bacteria</taxon>
        <taxon>Bacillati</taxon>
        <taxon>Actinomycetota</taxon>
        <taxon>Actinomycetes</taxon>
        <taxon>Micrococcales</taxon>
        <taxon>Microbacteriaceae</taxon>
        <taxon>Amnibacterium</taxon>
    </lineage>
</organism>
<comment type="function">
    <text evidence="10">Na(+)/H(+) antiporter that extrudes sodium in exchange for external protons.</text>
</comment>
<comment type="similarity">
    <text evidence="10">Belongs to the monovalent cation:proton antiporter 1 (CPA1) transporter (TC 2.A.36) family.</text>
</comment>
<accession>A0ABP8Z0I9</accession>
<feature type="transmembrane region" description="Helical" evidence="10">
    <location>
        <begin position="383"/>
        <end position="403"/>
    </location>
</feature>
<keyword evidence="9 10" id="KW-0739">Sodium transport</keyword>
<gene>
    <name evidence="13" type="ORF">GCM10025783_12710</name>
</gene>
<comment type="subcellular location">
    <subcellularLocation>
        <location evidence="1 10">Cell membrane</location>
        <topology evidence="1 10">Multi-pass membrane protein</topology>
    </subcellularLocation>
</comment>
<dbReference type="PANTHER" id="PTHR10110">
    <property type="entry name" value="SODIUM/HYDROGEN EXCHANGER"/>
    <property type="match status" value="1"/>
</dbReference>
<dbReference type="InterPro" id="IPR004705">
    <property type="entry name" value="Cation/H_exchanger_CPA1_bac"/>
</dbReference>
<evidence type="ECO:0000259" key="12">
    <source>
        <dbReference type="Pfam" id="PF00999"/>
    </source>
</evidence>
<comment type="caution">
    <text evidence="13">The sequence shown here is derived from an EMBL/GenBank/DDBJ whole genome shotgun (WGS) entry which is preliminary data.</text>
</comment>
<evidence type="ECO:0000256" key="5">
    <source>
        <dbReference type="ARBA" id="ARBA00022989"/>
    </source>
</evidence>
<dbReference type="RefSeq" id="WP_345480199.1">
    <property type="nucleotide sequence ID" value="NZ_BAABLP010000002.1"/>
</dbReference>
<reference evidence="14" key="1">
    <citation type="journal article" date="2019" name="Int. J. Syst. Evol. Microbiol.">
        <title>The Global Catalogue of Microorganisms (GCM) 10K type strain sequencing project: providing services to taxonomists for standard genome sequencing and annotation.</title>
        <authorList>
            <consortium name="The Broad Institute Genomics Platform"/>
            <consortium name="The Broad Institute Genome Sequencing Center for Infectious Disease"/>
            <person name="Wu L."/>
            <person name="Ma J."/>
        </authorList>
    </citation>
    <scope>NUCLEOTIDE SEQUENCE [LARGE SCALE GENOMIC DNA]</scope>
    <source>
        <strain evidence="14">JCM 19015</strain>
    </source>
</reference>
<keyword evidence="14" id="KW-1185">Reference proteome</keyword>
<evidence type="ECO:0000256" key="9">
    <source>
        <dbReference type="ARBA" id="ARBA00023201"/>
    </source>
</evidence>
<feature type="transmembrane region" description="Helical" evidence="10">
    <location>
        <begin position="317"/>
        <end position="342"/>
    </location>
</feature>
<keyword evidence="6 10" id="KW-0915">Sodium</keyword>
<feature type="transmembrane region" description="Helical" evidence="10">
    <location>
        <begin position="120"/>
        <end position="143"/>
    </location>
</feature>
<dbReference type="PANTHER" id="PTHR10110:SF86">
    <property type="entry name" value="SODIUM_HYDROGEN EXCHANGER 7"/>
    <property type="match status" value="1"/>
</dbReference>
<evidence type="ECO:0000256" key="10">
    <source>
        <dbReference type="RuleBase" id="RU366002"/>
    </source>
</evidence>
<evidence type="ECO:0000256" key="6">
    <source>
        <dbReference type="ARBA" id="ARBA00023053"/>
    </source>
</evidence>
<keyword evidence="7 10" id="KW-0406">Ion transport</keyword>
<keyword evidence="4 10" id="KW-0812">Transmembrane</keyword>
<evidence type="ECO:0000256" key="1">
    <source>
        <dbReference type="ARBA" id="ARBA00004651"/>
    </source>
</evidence>
<dbReference type="NCBIfam" id="TIGR00831">
    <property type="entry name" value="a_cpa1"/>
    <property type="match status" value="1"/>
</dbReference>
<sequence length="550" mass="58745">MEETASAFPVAVAWTVGGLLLVVAVTGLARRVGWSAPLVLVAVGVGAAFLPFTPEVRLDPEVVLVGVLPALLFAAALQTSFLEVRTRGDSILTLSVGLVLFSVVVIGFATAWLVGTAVPGMTIAAGLAFGAILAPTDAVSVGALAGSGRLPRRLGSLLEGEGLLNDATALVALNTAIAAISHPGSGFGNAFGDFGLAVLGGIGAGVVITWVIVRVRRRLKAPVLDTSISLATPYVTYLPAAQIHGSGFLAVVLAGIWLGYRAPSFQSAESRIAERINWRTVSFLLENAVFLLIGLQLPGIVAAAAETDIGFLEGALIIAGIYVAMVVARFAWVLAATALYRFGPERLRERRWDWRTAFVISFAGVRGVVTLAAVFLLPERTPAFGFLQLAAFVIVVLSLLQGLGTGPLVRLLRLPLPNPEQDRMQIRTLIAEAQTAAIDRLEQERTDEDPEELVSGLRNSARYRVAIGTTDEQGMTRMPDQYARLRLLMLDSERQAVLEARREGRYEESVINAVLGDFDSIETAMKRSYRRDAAKAAPPPVRPVRLRRKG</sequence>
<dbReference type="EMBL" id="BAABLP010000002">
    <property type="protein sequence ID" value="GAA4742744.1"/>
    <property type="molecule type" value="Genomic_DNA"/>
</dbReference>
<dbReference type="Pfam" id="PF00999">
    <property type="entry name" value="Na_H_Exchanger"/>
    <property type="match status" value="1"/>
</dbReference>
<feature type="transmembrane region" description="Helical" evidence="10">
    <location>
        <begin position="6"/>
        <end position="25"/>
    </location>
</feature>
<evidence type="ECO:0000256" key="2">
    <source>
        <dbReference type="ARBA" id="ARBA00022448"/>
    </source>
</evidence>
<feature type="transmembrane region" description="Helical" evidence="10">
    <location>
        <begin position="91"/>
        <end position="114"/>
    </location>
</feature>